<organism evidence="1 2">
    <name type="scientific">Blautia ammoniilytica</name>
    <dbReference type="NCBI Taxonomy" id="2981782"/>
    <lineage>
        <taxon>Bacteria</taxon>
        <taxon>Bacillati</taxon>
        <taxon>Bacillota</taxon>
        <taxon>Clostridia</taxon>
        <taxon>Lachnospirales</taxon>
        <taxon>Lachnospiraceae</taxon>
        <taxon>Blautia</taxon>
    </lineage>
</organism>
<keyword evidence="2" id="KW-1185">Reference proteome</keyword>
<proteinExistence type="predicted"/>
<dbReference type="NCBIfam" id="TIGR03172">
    <property type="entry name" value="selenium cofactor biosynthesis protein YqeC"/>
    <property type="match status" value="1"/>
</dbReference>
<evidence type="ECO:0000313" key="2">
    <source>
        <dbReference type="Proteomes" id="UP001652409"/>
    </source>
</evidence>
<dbReference type="InterPro" id="IPR027417">
    <property type="entry name" value="P-loop_NTPase"/>
</dbReference>
<dbReference type="InterPro" id="IPR017587">
    <property type="entry name" value="YqeC"/>
</dbReference>
<dbReference type="Pfam" id="PF19842">
    <property type="entry name" value="YqeC"/>
    <property type="match status" value="1"/>
</dbReference>
<protein>
    <submittedName>
        <fullName evidence="1">Selenium cofactor biosynthesis protein YqeC</fullName>
    </submittedName>
</protein>
<dbReference type="Proteomes" id="UP001652409">
    <property type="component" value="Unassembled WGS sequence"/>
</dbReference>
<sequence>MHYSEYFLDLLDLDIQNDPVIAVVGGGGKTSLIYRLCQELTAMDKTVVIATTTHMEWEKDRPFAKDGNRHQVLACLEQYKYVVAAGLDPEKNKITALPEQQLRELKDLCDVMLIEADGAKHKPLKVPEEWEPVIPGFAHIVISVIGLDCLGHPIREVTHRAEKTSVFLQKNMDAPVTGEDVVKIASSIHGLFKNVEKRIYRVYLNKADVLVDPEEAANIARCLEEKGTTAVWGSIKNETA</sequence>
<evidence type="ECO:0000313" key="1">
    <source>
        <dbReference type="EMBL" id="MCU6765615.1"/>
    </source>
</evidence>
<accession>A0ABT2TTW0</accession>
<reference evidence="1 2" key="1">
    <citation type="journal article" date="2021" name="ISME Commun">
        <title>Automated analysis of genomic sequences facilitates high-throughput and comprehensive description of bacteria.</title>
        <authorList>
            <person name="Hitch T.C.A."/>
        </authorList>
    </citation>
    <scope>NUCLEOTIDE SEQUENCE [LARGE SCALE GENOMIC DNA]</scope>
    <source>
        <strain evidence="1 2">Sanger_23</strain>
    </source>
</reference>
<gene>
    <name evidence="1" type="primary">yqeC</name>
    <name evidence="1" type="ORF">OCV61_09350</name>
</gene>
<comment type="caution">
    <text evidence="1">The sequence shown here is derived from an EMBL/GenBank/DDBJ whole genome shotgun (WGS) entry which is preliminary data.</text>
</comment>
<dbReference type="EMBL" id="JAOQJL010000016">
    <property type="protein sequence ID" value="MCU6765615.1"/>
    <property type="molecule type" value="Genomic_DNA"/>
</dbReference>
<name>A0ABT2TTW0_9FIRM</name>
<dbReference type="RefSeq" id="WP_158421578.1">
    <property type="nucleotide sequence ID" value="NZ_JAOQJL010000016.1"/>
</dbReference>
<dbReference type="SUPFAM" id="SSF52540">
    <property type="entry name" value="P-loop containing nucleoside triphosphate hydrolases"/>
    <property type="match status" value="1"/>
</dbReference>